<organism evidence="2 3">
    <name type="scientific">Stylosanthes scabra</name>
    <dbReference type="NCBI Taxonomy" id="79078"/>
    <lineage>
        <taxon>Eukaryota</taxon>
        <taxon>Viridiplantae</taxon>
        <taxon>Streptophyta</taxon>
        <taxon>Embryophyta</taxon>
        <taxon>Tracheophyta</taxon>
        <taxon>Spermatophyta</taxon>
        <taxon>Magnoliopsida</taxon>
        <taxon>eudicotyledons</taxon>
        <taxon>Gunneridae</taxon>
        <taxon>Pentapetalae</taxon>
        <taxon>rosids</taxon>
        <taxon>fabids</taxon>
        <taxon>Fabales</taxon>
        <taxon>Fabaceae</taxon>
        <taxon>Papilionoideae</taxon>
        <taxon>50 kb inversion clade</taxon>
        <taxon>dalbergioids sensu lato</taxon>
        <taxon>Dalbergieae</taxon>
        <taxon>Pterocarpus clade</taxon>
        <taxon>Stylosanthes</taxon>
    </lineage>
</organism>
<protein>
    <submittedName>
        <fullName evidence="2">Uncharacterized protein</fullName>
    </submittedName>
</protein>
<accession>A0ABU6ZJ34</accession>
<feature type="compositionally biased region" description="Basic and acidic residues" evidence="1">
    <location>
        <begin position="274"/>
        <end position="284"/>
    </location>
</feature>
<evidence type="ECO:0000313" key="2">
    <source>
        <dbReference type="EMBL" id="MED6221978.1"/>
    </source>
</evidence>
<name>A0ABU6ZJ34_9FABA</name>
<feature type="compositionally biased region" description="Acidic residues" evidence="1">
    <location>
        <begin position="261"/>
        <end position="273"/>
    </location>
</feature>
<comment type="caution">
    <text evidence="2">The sequence shown here is derived from an EMBL/GenBank/DDBJ whole genome shotgun (WGS) entry which is preliminary data.</text>
</comment>
<evidence type="ECO:0000256" key="1">
    <source>
        <dbReference type="SAM" id="MobiDB-lite"/>
    </source>
</evidence>
<sequence length="284" mass="33038">MKAEICVHSFEFYDHGNVVGDCDFNDGAHQGMDYPIMGEPYVYDQQPSSWHQSHPPYYECDQPYGAYQPNGYGDVYHDCEPPQPPYSYDPYPQHSQLQYSQTTPYHQQMTSWDPNSYPPYHQPYEPLEPSHFKPPPSYPPSEDAYLYEHSSQSPPFNQPSSFSQPTIEEALRPIYQEHKEFQDFQRRMEAQLSTIADLVTCLTTQLLHNNSSTSQTPIDISHEEEEAFEKVYEQEMKVEVKACEEVDDNKQKIEVEVQACGEEDNDEQEMEVEEACKGLEFDKQ</sequence>
<dbReference type="EMBL" id="JASCZI010272385">
    <property type="protein sequence ID" value="MED6221978.1"/>
    <property type="molecule type" value="Genomic_DNA"/>
</dbReference>
<proteinExistence type="predicted"/>
<feature type="region of interest" description="Disordered" evidence="1">
    <location>
        <begin position="261"/>
        <end position="284"/>
    </location>
</feature>
<feature type="compositionally biased region" description="Polar residues" evidence="1">
    <location>
        <begin position="97"/>
        <end position="114"/>
    </location>
</feature>
<evidence type="ECO:0000313" key="3">
    <source>
        <dbReference type="Proteomes" id="UP001341840"/>
    </source>
</evidence>
<dbReference type="Proteomes" id="UP001341840">
    <property type="component" value="Unassembled WGS sequence"/>
</dbReference>
<reference evidence="2 3" key="1">
    <citation type="journal article" date="2023" name="Plants (Basel)">
        <title>Bridging the Gap: Combining Genomics and Transcriptomics Approaches to Understand Stylosanthes scabra, an Orphan Legume from the Brazilian Caatinga.</title>
        <authorList>
            <person name="Ferreira-Neto J.R.C."/>
            <person name="da Silva M.D."/>
            <person name="Binneck E."/>
            <person name="de Melo N.F."/>
            <person name="da Silva R.H."/>
            <person name="de Melo A.L.T.M."/>
            <person name="Pandolfi V."/>
            <person name="Bustamante F.O."/>
            <person name="Brasileiro-Vidal A.C."/>
            <person name="Benko-Iseppon A.M."/>
        </authorList>
    </citation>
    <scope>NUCLEOTIDE SEQUENCE [LARGE SCALE GENOMIC DNA]</scope>
    <source>
        <tissue evidence="2">Leaves</tissue>
    </source>
</reference>
<gene>
    <name evidence="2" type="ORF">PIB30_060023</name>
</gene>
<keyword evidence="3" id="KW-1185">Reference proteome</keyword>
<feature type="region of interest" description="Disordered" evidence="1">
    <location>
        <begin position="92"/>
        <end position="141"/>
    </location>
</feature>